<dbReference type="Proteomes" id="UP001153365">
    <property type="component" value="Unassembled WGS sequence"/>
</dbReference>
<feature type="compositionally biased region" description="Basic and acidic residues" evidence="4">
    <location>
        <begin position="106"/>
        <end position="122"/>
    </location>
</feature>
<dbReference type="PROSITE" id="PS50175">
    <property type="entry name" value="ASP_PROT_RETROV"/>
    <property type="match status" value="1"/>
</dbReference>
<accession>A0AAV0AJ43</accession>
<feature type="non-terminal residue" evidence="6">
    <location>
        <position position="638"/>
    </location>
</feature>
<feature type="region of interest" description="Disordered" evidence="4">
    <location>
        <begin position="289"/>
        <end position="308"/>
    </location>
</feature>
<keyword evidence="1" id="KW-0645">Protease</keyword>
<dbReference type="CDD" id="cd00303">
    <property type="entry name" value="retropepsin_like"/>
    <property type="match status" value="1"/>
</dbReference>
<dbReference type="EMBL" id="CALTRL010000333">
    <property type="protein sequence ID" value="CAH7667535.1"/>
    <property type="molecule type" value="Genomic_DNA"/>
</dbReference>
<gene>
    <name evidence="6" type="ORF">PPACK8108_LOCUS1940</name>
</gene>
<proteinExistence type="predicted"/>
<feature type="compositionally biased region" description="Basic and acidic residues" evidence="4">
    <location>
        <begin position="23"/>
        <end position="32"/>
    </location>
</feature>
<evidence type="ECO:0000256" key="1">
    <source>
        <dbReference type="ARBA" id="ARBA00022750"/>
    </source>
</evidence>
<feature type="compositionally biased region" description="Acidic residues" evidence="4">
    <location>
        <begin position="123"/>
        <end position="133"/>
    </location>
</feature>
<feature type="compositionally biased region" description="Basic and acidic residues" evidence="4">
    <location>
        <begin position="628"/>
        <end position="638"/>
    </location>
</feature>
<evidence type="ECO:0000313" key="7">
    <source>
        <dbReference type="Proteomes" id="UP001153365"/>
    </source>
</evidence>
<evidence type="ECO:0000259" key="5">
    <source>
        <dbReference type="PROSITE" id="PS50175"/>
    </source>
</evidence>
<dbReference type="InterPro" id="IPR001969">
    <property type="entry name" value="Aspartic_peptidase_AS"/>
</dbReference>
<feature type="region of interest" description="Disordered" evidence="4">
    <location>
        <begin position="104"/>
        <end position="163"/>
    </location>
</feature>
<feature type="coiled-coil region" evidence="3">
    <location>
        <begin position="168"/>
        <end position="225"/>
    </location>
</feature>
<keyword evidence="3" id="KW-0175">Coiled coil</keyword>
<feature type="domain" description="Peptidase A2" evidence="5">
    <location>
        <begin position="342"/>
        <end position="379"/>
    </location>
</feature>
<keyword evidence="7" id="KW-1185">Reference proteome</keyword>
<organism evidence="6 7">
    <name type="scientific">Phakopsora pachyrhizi</name>
    <name type="common">Asian soybean rust disease fungus</name>
    <dbReference type="NCBI Taxonomy" id="170000"/>
    <lineage>
        <taxon>Eukaryota</taxon>
        <taxon>Fungi</taxon>
        <taxon>Dikarya</taxon>
        <taxon>Basidiomycota</taxon>
        <taxon>Pucciniomycotina</taxon>
        <taxon>Pucciniomycetes</taxon>
        <taxon>Pucciniales</taxon>
        <taxon>Phakopsoraceae</taxon>
        <taxon>Phakopsora</taxon>
    </lineage>
</organism>
<dbReference type="PROSITE" id="PS00141">
    <property type="entry name" value="ASP_PROTEASE"/>
    <property type="match status" value="1"/>
</dbReference>
<reference evidence="6" key="1">
    <citation type="submission" date="2022-06" db="EMBL/GenBank/DDBJ databases">
        <authorList>
            <consortium name="SYNGENTA / RWTH Aachen University"/>
        </authorList>
    </citation>
    <scope>NUCLEOTIDE SEQUENCE</scope>
</reference>
<evidence type="ECO:0000256" key="2">
    <source>
        <dbReference type="ARBA" id="ARBA00022801"/>
    </source>
</evidence>
<evidence type="ECO:0000313" key="6">
    <source>
        <dbReference type="EMBL" id="CAH7667535.1"/>
    </source>
</evidence>
<evidence type="ECO:0000256" key="3">
    <source>
        <dbReference type="SAM" id="Coils"/>
    </source>
</evidence>
<dbReference type="GO" id="GO:0004190">
    <property type="term" value="F:aspartic-type endopeptidase activity"/>
    <property type="evidence" value="ECO:0007669"/>
    <property type="project" value="UniProtKB-KW"/>
</dbReference>
<name>A0AAV0AJ43_PHAPC</name>
<keyword evidence="1" id="KW-0064">Aspartyl protease</keyword>
<sequence>MAPIVDAYAKANRGTPAQLVQPEDIKREEKKPSVNQVNQMEMLEISPELFEKVKEELSQQQESEEDLSVPAEYQSSYGMLEFWDPPELSSNHFETNYFLRRGRTTKVAETEPQKTKEKKAEEAQESEFEEGEFDIPGSMPSSSKKIKVEKESPKGPAYRDPVKVQQALERIEQARRAELEKAKQARIEEKKKQQQKEEAEIFKEAEKIRKELEEAEEQESKKLRAETITSSQEEAIRRIRPKYLRGTAKDNPDAVQTVLKRILDSSVSLSVGELTVVSPTVAEEIKKAVSKRKVPDDQPENNSGEDYRDFGLTEVQESEEGLTYTCPLGFFKAQIGNNGGTVTALVDSGASMNIFPEIEALELGIPVVSLFMKLRGIGGHTSDIVGVAENTPVTIAGNERKAHFFIAKGAVHVCLGRPFLVNYTVGLNFFPGKGEIFSFEDEEGKRICFPICNSKSKGWVKDLPEGVRRPKDNKTNFSSVVRGQRKSVAQLGEILSREVYVMNGSLGLEGYKDLRNNPEREGDLNEELAEGFASNEQHTEEDLEEEPDYIEDKDCSVIKDFPGFKLMDEDFGLILPSVAANKFYYDLWFEGRERNIIRKDLIGQWEDFKGWKIQEETSQKNVQEEVEEEKKTKEISIR</sequence>
<comment type="caution">
    <text evidence="6">The sequence shown here is derived from an EMBL/GenBank/DDBJ whole genome shotgun (WGS) entry which is preliminary data.</text>
</comment>
<protein>
    <recommendedName>
        <fullName evidence="5">Peptidase A2 domain-containing protein</fullName>
    </recommendedName>
</protein>
<keyword evidence="2" id="KW-0378">Hydrolase</keyword>
<dbReference type="InterPro" id="IPR001995">
    <property type="entry name" value="Peptidase_A2_cat"/>
</dbReference>
<evidence type="ECO:0000256" key="4">
    <source>
        <dbReference type="SAM" id="MobiDB-lite"/>
    </source>
</evidence>
<feature type="region of interest" description="Disordered" evidence="4">
    <location>
        <begin position="616"/>
        <end position="638"/>
    </location>
</feature>
<dbReference type="GO" id="GO:0006508">
    <property type="term" value="P:proteolysis"/>
    <property type="evidence" value="ECO:0007669"/>
    <property type="project" value="InterPro"/>
</dbReference>
<dbReference type="AlphaFoldDB" id="A0AAV0AJ43"/>
<dbReference type="InterPro" id="IPR021109">
    <property type="entry name" value="Peptidase_aspartic_dom_sf"/>
</dbReference>
<feature type="region of interest" description="Disordered" evidence="4">
    <location>
        <begin position="1"/>
        <end position="39"/>
    </location>
</feature>
<dbReference type="SUPFAM" id="SSF50630">
    <property type="entry name" value="Acid proteases"/>
    <property type="match status" value="1"/>
</dbReference>
<dbReference type="Gene3D" id="2.40.70.10">
    <property type="entry name" value="Acid Proteases"/>
    <property type="match status" value="1"/>
</dbReference>